<dbReference type="KEGG" id="vg:55013102"/>
<sequence length="150" mass="17111">MVDKTYAMGDRIRQVGSNCGTRRGSEGIVIYARPDAPKGETKYLVHWYMSENGYRRTEPEIGRYKSDWLTSNTILIGEPEPAPEQGRGRFMCLVEGGTTPPRLIHTTEESARREAERLSRVHGVTARVLRVVGSVNMKRIVQYEPEWDNE</sequence>
<accession>A0A4D6DYW1</accession>
<dbReference type="RefSeq" id="YP_009821618.1">
    <property type="nucleotide sequence ID" value="NC_048177.1"/>
</dbReference>
<dbReference type="Proteomes" id="UP000297092">
    <property type="component" value="Segment"/>
</dbReference>
<dbReference type="GeneID" id="55013102"/>
<keyword evidence="2" id="KW-1185">Reference proteome</keyword>
<dbReference type="EMBL" id="MK629528">
    <property type="protein sequence ID" value="QBZ71524.1"/>
    <property type="molecule type" value="Genomic_DNA"/>
</dbReference>
<evidence type="ECO:0000313" key="1">
    <source>
        <dbReference type="EMBL" id="QBZ71524.1"/>
    </source>
</evidence>
<proteinExistence type="predicted"/>
<evidence type="ECO:0000313" key="2">
    <source>
        <dbReference type="Proteomes" id="UP000297092"/>
    </source>
</evidence>
<protein>
    <submittedName>
        <fullName evidence="1">Uncharacterized protein</fullName>
    </submittedName>
</protein>
<name>A0A4D6DYW1_9CAUD</name>
<reference evidence="2" key="1">
    <citation type="submission" date="2019-03" db="EMBL/GenBank/DDBJ databases">
        <authorList>
            <person name="Olsen N.S."/>
            <person name="Kot W."/>
            <person name="Hansen L.H."/>
        </authorList>
    </citation>
    <scope>NUCLEOTIDE SEQUENCE [LARGE SCALE GENOMIC DNA]</scope>
</reference>
<organism evidence="1 2">
    <name type="scientific">Escherichia phage Lidtsur</name>
    <dbReference type="NCBI Taxonomy" id="2562235"/>
    <lineage>
        <taxon>Viruses</taxon>
        <taxon>Duplodnaviria</taxon>
        <taxon>Heunggongvirae</taxon>
        <taxon>Uroviricota</taxon>
        <taxon>Caudoviricetes</taxon>
        <taxon>Autographivirales</taxon>
        <taxon>Autoscriptoviridae</taxon>
        <taxon>Stentvirinae</taxon>
        <taxon>Bonnellvirus</taxon>
        <taxon>Bonnellvirus lidtsur</taxon>
    </lineage>
</organism>